<evidence type="ECO:0000313" key="4">
    <source>
        <dbReference type="Proteomes" id="UP001492541"/>
    </source>
</evidence>
<sequence>MRVLMVGTKKIRGAGGMATHTEELIAHLRKLGVEVEHCLTSPSREYDIVRDRLIRLYTRTLGLSLKLLKDSKKFNIVHIQASGPLGGFLPAIVGALWKKLLGFRLVVTFHYSDTENFVKKHKKLMSFVLDNTDLLIVVSHLQKKVISSEVGGEGKIVVVPNGYNPEKFTPVDKREAREKLGLPEDSKILVNVGNLLPQKGQEFLIEAVDVVVNEVGRRDVLCVIIGKGSLYEKLAGLVREKGLEGHVRLTGWVSFEDLNLYLHAADLFVLSSLHEGNPTVMFEAMGCGLPFVGTGVGGVPEIITSGDYGLIAKPADARDLAEKILMALEKGWDAEKIRDYARRFTWENVARRTCEFYRYVERFGDTDRATN</sequence>
<dbReference type="RefSeq" id="WP_193808560.1">
    <property type="nucleotide sequence ID" value="NZ_CP087714.1"/>
</dbReference>
<dbReference type="GeneID" id="90448164"/>
<dbReference type="SUPFAM" id="SSF53756">
    <property type="entry name" value="UDP-Glycosyltransferase/glycogen phosphorylase"/>
    <property type="match status" value="1"/>
</dbReference>
<evidence type="ECO:0000259" key="2">
    <source>
        <dbReference type="Pfam" id="PF13439"/>
    </source>
</evidence>
<gene>
    <name evidence="3" type="ORF">LPQ35_00730</name>
</gene>
<dbReference type="InterPro" id="IPR050194">
    <property type="entry name" value="Glycosyltransferase_grp1"/>
</dbReference>
<feature type="domain" description="Glycosyltransferase subfamily 4-like N-terminal" evidence="2">
    <location>
        <begin position="15"/>
        <end position="166"/>
    </location>
</feature>
<accession>A0ABZ3H2Y5</accession>
<proteinExistence type="predicted"/>
<dbReference type="InterPro" id="IPR001296">
    <property type="entry name" value="Glyco_trans_1"/>
</dbReference>
<evidence type="ECO:0000313" key="3">
    <source>
        <dbReference type="EMBL" id="XAT63922.1"/>
    </source>
</evidence>
<dbReference type="Gene3D" id="3.40.50.2000">
    <property type="entry name" value="Glycogen Phosphorylase B"/>
    <property type="match status" value="2"/>
</dbReference>
<keyword evidence="4" id="KW-1185">Reference proteome</keyword>
<organism evidence="3 4">
    <name type="scientific">Geoglobus acetivorans</name>
    <dbReference type="NCBI Taxonomy" id="565033"/>
    <lineage>
        <taxon>Archaea</taxon>
        <taxon>Methanobacteriati</taxon>
        <taxon>Methanobacteriota</taxon>
        <taxon>Archaeoglobi</taxon>
        <taxon>Archaeoglobales</taxon>
        <taxon>Archaeoglobaceae</taxon>
        <taxon>Geoglobus</taxon>
    </lineage>
</organism>
<dbReference type="Pfam" id="PF00534">
    <property type="entry name" value="Glycos_transf_1"/>
    <property type="match status" value="1"/>
</dbReference>
<dbReference type="EMBL" id="CP087714">
    <property type="protein sequence ID" value="XAT63922.1"/>
    <property type="molecule type" value="Genomic_DNA"/>
</dbReference>
<evidence type="ECO:0000259" key="1">
    <source>
        <dbReference type="Pfam" id="PF00534"/>
    </source>
</evidence>
<name>A0ABZ3H2Y5_GEOAI</name>
<dbReference type="Proteomes" id="UP001492541">
    <property type="component" value="Chromosome"/>
</dbReference>
<dbReference type="InterPro" id="IPR028098">
    <property type="entry name" value="Glyco_trans_4-like_N"/>
</dbReference>
<protein>
    <submittedName>
        <fullName evidence="3">Glycosyltransferase family 4 protein</fullName>
    </submittedName>
</protein>
<feature type="domain" description="Glycosyl transferase family 1" evidence="1">
    <location>
        <begin position="172"/>
        <end position="343"/>
    </location>
</feature>
<dbReference type="PANTHER" id="PTHR45947">
    <property type="entry name" value="SULFOQUINOVOSYL TRANSFERASE SQD2"/>
    <property type="match status" value="1"/>
</dbReference>
<dbReference type="PANTHER" id="PTHR45947:SF3">
    <property type="entry name" value="SULFOQUINOVOSYL TRANSFERASE SQD2"/>
    <property type="match status" value="1"/>
</dbReference>
<dbReference type="Pfam" id="PF13439">
    <property type="entry name" value="Glyco_transf_4"/>
    <property type="match status" value="1"/>
</dbReference>
<dbReference type="CDD" id="cd03801">
    <property type="entry name" value="GT4_PimA-like"/>
    <property type="match status" value="1"/>
</dbReference>
<reference evidence="3 4" key="1">
    <citation type="submission" date="2021-11" db="EMBL/GenBank/DDBJ databases">
        <title>Whole genome of Geoglobus acetivorans.</title>
        <authorList>
            <person name="Liu D."/>
        </authorList>
    </citation>
    <scope>NUCLEOTIDE SEQUENCE [LARGE SCALE GENOMIC DNA]</scope>
    <source>
        <strain evidence="3 4">SBH6</strain>
    </source>
</reference>